<evidence type="ECO:0000313" key="3">
    <source>
        <dbReference type="EMBL" id="CCH53195.1"/>
    </source>
</evidence>
<name>I2GH20_9BACT</name>
<protein>
    <submittedName>
        <fullName evidence="3">L-sorbosone dehydrogenase</fullName>
    </submittedName>
</protein>
<evidence type="ECO:0000256" key="1">
    <source>
        <dbReference type="SAM" id="SignalP"/>
    </source>
</evidence>
<dbReference type="EMBL" id="CAIT01000006">
    <property type="protein sequence ID" value="CCH53195.1"/>
    <property type="molecule type" value="Genomic_DNA"/>
</dbReference>
<feature type="domain" description="Pyrroloquinoline quinone-dependent pyranose dehydrogenase beta-propeller" evidence="2">
    <location>
        <begin position="54"/>
        <end position="431"/>
    </location>
</feature>
<dbReference type="eggNOG" id="COG2133">
    <property type="taxonomic scope" value="Bacteria"/>
</dbReference>
<evidence type="ECO:0000313" key="4">
    <source>
        <dbReference type="Proteomes" id="UP000009309"/>
    </source>
</evidence>
<comment type="caution">
    <text evidence="3">The sequence shown here is derived from an EMBL/GenBank/DDBJ whole genome shotgun (WGS) entry which is preliminary data.</text>
</comment>
<organism evidence="3 4">
    <name type="scientific">Fibrisoma limi BUZ 3</name>
    <dbReference type="NCBI Taxonomy" id="1185876"/>
    <lineage>
        <taxon>Bacteria</taxon>
        <taxon>Pseudomonadati</taxon>
        <taxon>Bacteroidota</taxon>
        <taxon>Cytophagia</taxon>
        <taxon>Cytophagales</taxon>
        <taxon>Spirosomataceae</taxon>
        <taxon>Fibrisoma</taxon>
    </lineage>
</organism>
<accession>I2GH20</accession>
<keyword evidence="4" id="KW-1185">Reference proteome</keyword>
<dbReference type="Proteomes" id="UP000009309">
    <property type="component" value="Unassembled WGS sequence"/>
</dbReference>
<dbReference type="PANTHER" id="PTHR33546">
    <property type="entry name" value="LARGE, MULTIFUNCTIONAL SECRETED PROTEIN-RELATED"/>
    <property type="match status" value="1"/>
</dbReference>
<dbReference type="InterPro" id="IPR011042">
    <property type="entry name" value="6-blade_b-propeller_TolB-like"/>
</dbReference>
<dbReference type="SUPFAM" id="SSF50952">
    <property type="entry name" value="Soluble quinoprotein glucose dehydrogenase"/>
    <property type="match status" value="1"/>
</dbReference>
<keyword evidence="1" id="KW-0732">Signal</keyword>
<gene>
    <name evidence="3" type="ORF">BN8_02271</name>
</gene>
<evidence type="ECO:0000259" key="2">
    <source>
        <dbReference type="Pfam" id="PF22807"/>
    </source>
</evidence>
<dbReference type="InterPro" id="IPR054539">
    <property type="entry name" value="Beta-prop_PDH"/>
</dbReference>
<dbReference type="Pfam" id="PF22807">
    <property type="entry name" value="TrAA12"/>
    <property type="match status" value="1"/>
</dbReference>
<sequence length="447" mass="48848">MISPFRPSFMHTFSFRTSCLFSALLAMNSIGASYGETPPLRSSDKPQKSTAEVKVPAGFTATVVAEDLGPARHMAVSKNGDLYVKLAKLKDGKGIYRLRDTDKDGIFDERVGFGDYPGTGIYIRNGYLYTSSNSSVFRYKLDDKGEVTNPDQPELLVSGLRVKTRDQSKSIAIDNQNNIYVNIASDNDACREAGTGKGLMPCPLLDSAAGIWQFKANVPDQKFADGVRFATGLKNVVGLDWNPRSNTLFVMQHGRGQFHDFYPQYYTPKQSAELPAETMYELHKGDDAGWPYVYYDHIQKKKIIAPEYGGDGKKTGGAKTINPAAAFPAHLGPNGLLFYTGTAFPEKYRNGAFIAFHGQSAELKKGYMVAFVPFKNGKPAGNWEIFADNFAGTDLEKPTGPVQHRPCGLAQGTDGALYVSDDLNGTIFKISYKPQGRSGKATAAANK</sequence>
<dbReference type="AlphaFoldDB" id="I2GH20"/>
<feature type="signal peptide" evidence="1">
    <location>
        <begin position="1"/>
        <end position="34"/>
    </location>
</feature>
<dbReference type="InterPro" id="IPR011041">
    <property type="entry name" value="Quinoprot_gluc/sorb_DH_b-prop"/>
</dbReference>
<reference evidence="3 4" key="1">
    <citation type="journal article" date="2012" name="J. Bacteriol.">
        <title>Genome Sequence of the Filamentous Bacterium Fibrisoma limi BUZ 3T.</title>
        <authorList>
            <person name="Filippini M."/>
            <person name="Qi W."/>
            <person name="Jaenicke S."/>
            <person name="Goesmann A."/>
            <person name="Smits T.H."/>
            <person name="Bagheri H.C."/>
        </authorList>
    </citation>
    <scope>NUCLEOTIDE SEQUENCE [LARGE SCALE GENOMIC DNA]</scope>
    <source>
        <strain evidence="4">BUZ 3T</strain>
    </source>
</reference>
<proteinExistence type="predicted"/>
<dbReference type="STRING" id="1185876.BN8_02271"/>
<feature type="chain" id="PRO_5003659862" evidence="1">
    <location>
        <begin position="35"/>
        <end position="447"/>
    </location>
</feature>
<dbReference type="PANTHER" id="PTHR33546:SF1">
    <property type="entry name" value="LARGE, MULTIFUNCTIONAL SECRETED PROTEIN"/>
    <property type="match status" value="1"/>
</dbReference>
<dbReference type="Gene3D" id="2.120.10.30">
    <property type="entry name" value="TolB, C-terminal domain"/>
    <property type="match status" value="1"/>
</dbReference>